<evidence type="ECO:0000256" key="2">
    <source>
        <dbReference type="HAMAP-Rule" id="MF_00048"/>
    </source>
</evidence>
<keyword evidence="4" id="KW-1185">Reference proteome</keyword>
<dbReference type="PANTHER" id="PTHR34039:SF1">
    <property type="entry name" value="UPF0102 PROTEIN YRAN"/>
    <property type="match status" value="1"/>
</dbReference>
<gene>
    <name evidence="3" type="ORF">IGS68_27025</name>
</gene>
<comment type="similarity">
    <text evidence="1 2">Belongs to the UPF0102 family.</text>
</comment>
<dbReference type="SUPFAM" id="SSF52980">
    <property type="entry name" value="Restriction endonuclease-like"/>
    <property type="match status" value="1"/>
</dbReference>
<dbReference type="Pfam" id="PF02021">
    <property type="entry name" value="UPF0102"/>
    <property type="match status" value="1"/>
</dbReference>
<organism evidence="3 4">
    <name type="scientific">Skermanella cutis</name>
    <dbReference type="NCBI Taxonomy" id="2775420"/>
    <lineage>
        <taxon>Bacteria</taxon>
        <taxon>Pseudomonadati</taxon>
        <taxon>Pseudomonadota</taxon>
        <taxon>Alphaproteobacteria</taxon>
        <taxon>Rhodospirillales</taxon>
        <taxon>Azospirillaceae</taxon>
        <taxon>Skermanella</taxon>
    </lineage>
</organism>
<dbReference type="RefSeq" id="WP_201075947.1">
    <property type="nucleotide sequence ID" value="NZ_CP067420.1"/>
</dbReference>
<dbReference type="HAMAP" id="MF_00048">
    <property type="entry name" value="UPF0102"/>
    <property type="match status" value="1"/>
</dbReference>
<dbReference type="PANTHER" id="PTHR34039">
    <property type="entry name" value="UPF0102 PROTEIN YRAN"/>
    <property type="match status" value="1"/>
</dbReference>
<evidence type="ECO:0000256" key="1">
    <source>
        <dbReference type="ARBA" id="ARBA00006738"/>
    </source>
</evidence>
<dbReference type="NCBIfam" id="NF009151">
    <property type="entry name" value="PRK12497.1-5"/>
    <property type="match status" value="1"/>
</dbReference>
<sequence length="130" mass="14344">MAADPARSAKSGARLAAWRRGRWSEALCRLALRLKGYRILARGWRCPQGEIDIVARRGGTVAIVEVKARGSLYAAGSAVTPRQRRRLERAALAFVARNPGLNGLAIRFDVMMVVPGRWPRHVADAWREGA</sequence>
<evidence type="ECO:0000313" key="4">
    <source>
        <dbReference type="Proteomes" id="UP000595197"/>
    </source>
</evidence>
<name>A0ABX7B5F1_9PROT</name>
<dbReference type="InterPro" id="IPR011856">
    <property type="entry name" value="tRNA_endonuc-like_dom_sf"/>
</dbReference>
<proteinExistence type="inferred from homology"/>
<protein>
    <recommendedName>
        <fullName evidence="2">UPF0102 protein IGS68_27025</fullName>
    </recommendedName>
</protein>
<dbReference type="Gene3D" id="3.40.1350.10">
    <property type="match status" value="1"/>
</dbReference>
<dbReference type="Proteomes" id="UP000595197">
    <property type="component" value="Chromosome"/>
</dbReference>
<accession>A0ABX7B5F1</accession>
<reference evidence="3" key="1">
    <citation type="submission" date="2021-02" db="EMBL/GenBank/DDBJ databases">
        <title>Skermanella TT6 skin isolate.</title>
        <authorList>
            <person name="Lee K."/>
            <person name="Ganzorig M."/>
        </authorList>
    </citation>
    <scope>NUCLEOTIDE SEQUENCE</scope>
    <source>
        <strain evidence="3">TT6</strain>
    </source>
</reference>
<dbReference type="InterPro" id="IPR003509">
    <property type="entry name" value="UPF0102_YraN-like"/>
</dbReference>
<dbReference type="EMBL" id="CP067420">
    <property type="protein sequence ID" value="QQP89578.1"/>
    <property type="molecule type" value="Genomic_DNA"/>
</dbReference>
<dbReference type="InterPro" id="IPR011335">
    <property type="entry name" value="Restrct_endonuc-II-like"/>
</dbReference>
<evidence type="ECO:0000313" key="3">
    <source>
        <dbReference type="EMBL" id="QQP89578.1"/>
    </source>
</evidence>